<accession>A0A9J6EJB8</accession>
<dbReference type="InterPro" id="IPR001841">
    <property type="entry name" value="Znf_RING"/>
</dbReference>
<dbReference type="PROSITE" id="PS50089">
    <property type="entry name" value="ZF_RING_2"/>
    <property type="match status" value="1"/>
</dbReference>
<dbReference type="InterPro" id="IPR013083">
    <property type="entry name" value="Znf_RING/FYVE/PHD"/>
</dbReference>
<dbReference type="EMBL" id="JABSTU010000004">
    <property type="protein sequence ID" value="KAH8034335.1"/>
    <property type="molecule type" value="Genomic_DNA"/>
</dbReference>
<evidence type="ECO:0000256" key="3">
    <source>
        <dbReference type="ARBA" id="ARBA00022833"/>
    </source>
</evidence>
<dbReference type="Gene3D" id="3.30.40.10">
    <property type="entry name" value="Zinc/RING finger domain, C3HC4 (zinc finger)"/>
    <property type="match status" value="2"/>
</dbReference>
<evidence type="ECO:0000259" key="5">
    <source>
        <dbReference type="PROSITE" id="PS50089"/>
    </source>
</evidence>
<dbReference type="AlphaFoldDB" id="A0A9J6EJB8"/>
<dbReference type="GO" id="GO:0008270">
    <property type="term" value="F:zinc ion binding"/>
    <property type="evidence" value="ECO:0007669"/>
    <property type="project" value="UniProtKB-KW"/>
</dbReference>
<reference evidence="6" key="2">
    <citation type="submission" date="2021-09" db="EMBL/GenBank/DDBJ databases">
        <authorList>
            <person name="Jia N."/>
            <person name="Wang J."/>
            <person name="Shi W."/>
            <person name="Du L."/>
            <person name="Sun Y."/>
            <person name="Zhan W."/>
            <person name="Jiang J."/>
            <person name="Wang Q."/>
            <person name="Zhang B."/>
            <person name="Ji P."/>
            <person name="Sakyi L.B."/>
            <person name="Cui X."/>
            <person name="Yuan T."/>
            <person name="Jiang B."/>
            <person name="Yang W."/>
            <person name="Lam T.T.-Y."/>
            <person name="Chang Q."/>
            <person name="Ding S."/>
            <person name="Wang X."/>
            <person name="Zhu J."/>
            <person name="Ruan X."/>
            <person name="Zhao L."/>
            <person name="Wei J."/>
            <person name="Que T."/>
            <person name="Du C."/>
            <person name="Cheng J."/>
            <person name="Dai P."/>
            <person name="Han X."/>
            <person name="Huang E."/>
            <person name="Gao Y."/>
            <person name="Liu J."/>
            <person name="Shao H."/>
            <person name="Ye R."/>
            <person name="Li L."/>
            <person name="Wei W."/>
            <person name="Wang X."/>
            <person name="Wang C."/>
            <person name="Huo Q."/>
            <person name="Li W."/>
            <person name="Guo W."/>
            <person name="Chen H."/>
            <person name="Chen S."/>
            <person name="Zhou L."/>
            <person name="Zhou L."/>
            <person name="Ni X."/>
            <person name="Tian J."/>
            <person name="Zhou Y."/>
            <person name="Sheng Y."/>
            <person name="Liu T."/>
            <person name="Pan Y."/>
            <person name="Xia L."/>
            <person name="Li J."/>
            <person name="Zhao F."/>
            <person name="Cao W."/>
        </authorList>
    </citation>
    <scope>NUCLEOTIDE SEQUENCE</scope>
    <source>
        <strain evidence="6">Rmic-2018</strain>
        <tissue evidence="6">Larvae</tissue>
    </source>
</reference>
<dbReference type="GO" id="GO:0009898">
    <property type="term" value="C:cytoplasmic side of plasma membrane"/>
    <property type="evidence" value="ECO:0007669"/>
    <property type="project" value="TreeGrafter"/>
</dbReference>
<feature type="domain" description="RING-type" evidence="5">
    <location>
        <begin position="37"/>
        <end position="78"/>
    </location>
</feature>
<dbReference type="Proteomes" id="UP000821866">
    <property type="component" value="Chromosome 2"/>
</dbReference>
<protein>
    <recommendedName>
        <fullName evidence="5">RING-type domain-containing protein</fullName>
    </recommendedName>
</protein>
<evidence type="ECO:0000256" key="2">
    <source>
        <dbReference type="ARBA" id="ARBA00022771"/>
    </source>
</evidence>
<dbReference type="SUPFAM" id="SSF49599">
    <property type="entry name" value="TRAF domain-like"/>
    <property type="match status" value="1"/>
</dbReference>
<dbReference type="Pfam" id="PF00097">
    <property type="entry name" value="zf-C3HC4"/>
    <property type="match status" value="1"/>
</dbReference>
<evidence type="ECO:0000313" key="6">
    <source>
        <dbReference type="EMBL" id="KAH8034335.1"/>
    </source>
</evidence>
<keyword evidence="3" id="KW-0862">Zinc</keyword>
<keyword evidence="2 4" id="KW-0863">Zinc-finger</keyword>
<name>A0A9J6EJB8_RHIMP</name>
<evidence type="ECO:0000256" key="1">
    <source>
        <dbReference type="ARBA" id="ARBA00022723"/>
    </source>
</evidence>
<dbReference type="InterPro" id="IPR018957">
    <property type="entry name" value="Znf_C3HC4_RING-type"/>
</dbReference>
<comment type="caution">
    <text evidence="6">The sequence shown here is derived from an EMBL/GenBank/DDBJ whole genome shotgun (WGS) entry which is preliminary data.</text>
</comment>
<dbReference type="PANTHER" id="PTHR10131:SF138">
    <property type="entry name" value="RE66324P"/>
    <property type="match status" value="1"/>
</dbReference>
<dbReference type="SUPFAM" id="SSF57850">
    <property type="entry name" value="RING/U-box"/>
    <property type="match status" value="1"/>
</dbReference>
<organism evidence="6 7">
    <name type="scientific">Rhipicephalus microplus</name>
    <name type="common">Cattle tick</name>
    <name type="synonym">Boophilus microplus</name>
    <dbReference type="NCBI Taxonomy" id="6941"/>
    <lineage>
        <taxon>Eukaryota</taxon>
        <taxon>Metazoa</taxon>
        <taxon>Ecdysozoa</taxon>
        <taxon>Arthropoda</taxon>
        <taxon>Chelicerata</taxon>
        <taxon>Arachnida</taxon>
        <taxon>Acari</taxon>
        <taxon>Parasitiformes</taxon>
        <taxon>Ixodida</taxon>
        <taxon>Ixodoidea</taxon>
        <taxon>Ixodidae</taxon>
        <taxon>Rhipicephalinae</taxon>
        <taxon>Rhipicephalus</taxon>
        <taxon>Boophilus</taxon>
    </lineage>
</organism>
<dbReference type="CDD" id="cd16449">
    <property type="entry name" value="RING-HC"/>
    <property type="match status" value="1"/>
</dbReference>
<sequence length="284" mass="31133">MATSSYPEKCLLQGFDDVLDGRRILLVHELPASVPLCSLCSTVASKHYLLPCGHVYCSPCFFDSVHIYAAFVQCPLDRKNFRPRAVVAPATTGPAVVYGLAVYCWNREHGCMHAATLEDMLIHYRSCPFCKVTCSICLSTLIRSDLDSHVRNTHTKRRRSSRRRIVAALSSDVAVSEHADTNGKKSQHVEASEQPAALVPRGLVDLLSEQRFLQVVEGIASATAADVNEHSHALALDVLNGIALIRDRLATVALAANNAFLKPSPNQTWGAISRKSAPARFREE</sequence>
<keyword evidence="7" id="KW-1185">Reference proteome</keyword>
<gene>
    <name evidence="6" type="ORF">HPB51_023339</name>
</gene>
<dbReference type="GO" id="GO:0043122">
    <property type="term" value="P:regulation of canonical NF-kappaB signal transduction"/>
    <property type="evidence" value="ECO:0007669"/>
    <property type="project" value="TreeGrafter"/>
</dbReference>
<evidence type="ECO:0000313" key="7">
    <source>
        <dbReference type="Proteomes" id="UP000821866"/>
    </source>
</evidence>
<dbReference type="GO" id="GO:0005164">
    <property type="term" value="F:tumor necrosis factor receptor binding"/>
    <property type="evidence" value="ECO:0007669"/>
    <property type="project" value="TreeGrafter"/>
</dbReference>
<dbReference type="PANTHER" id="PTHR10131">
    <property type="entry name" value="TNF RECEPTOR ASSOCIATED FACTOR"/>
    <property type="match status" value="1"/>
</dbReference>
<reference evidence="6" key="1">
    <citation type="journal article" date="2020" name="Cell">
        <title>Large-Scale Comparative Analyses of Tick Genomes Elucidate Their Genetic Diversity and Vector Capacities.</title>
        <authorList>
            <consortium name="Tick Genome and Microbiome Consortium (TIGMIC)"/>
            <person name="Jia N."/>
            <person name="Wang J."/>
            <person name="Shi W."/>
            <person name="Du L."/>
            <person name="Sun Y."/>
            <person name="Zhan W."/>
            <person name="Jiang J.F."/>
            <person name="Wang Q."/>
            <person name="Zhang B."/>
            <person name="Ji P."/>
            <person name="Bell-Sakyi L."/>
            <person name="Cui X.M."/>
            <person name="Yuan T.T."/>
            <person name="Jiang B.G."/>
            <person name="Yang W.F."/>
            <person name="Lam T.T."/>
            <person name="Chang Q.C."/>
            <person name="Ding S.J."/>
            <person name="Wang X.J."/>
            <person name="Zhu J.G."/>
            <person name="Ruan X.D."/>
            <person name="Zhao L."/>
            <person name="Wei J.T."/>
            <person name="Ye R.Z."/>
            <person name="Que T.C."/>
            <person name="Du C.H."/>
            <person name="Zhou Y.H."/>
            <person name="Cheng J.X."/>
            <person name="Dai P.F."/>
            <person name="Guo W.B."/>
            <person name="Han X.H."/>
            <person name="Huang E.J."/>
            <person name="Li L.F."/>
            <person name="Wei W."/>
            <person name="Gao Y.C."/>
            <person name="Liu J.Z."/>
            <person name="Shao H.Z."/>
            <person name="Wang X."/>
            <person name="Wang C.C."/>
            <person name="Yang T.C."/>
            <person name="Huo Q.B."/>
            <person name="Li W."/>
            <person name="Chen H.Y."/>
            <person name="Chen S.E."/>
            <person name="Zhou L.G."/>
            <person name="Ni X.B."/>
            <person name="Tian J.H."/>
            <person name="Sheng Y."/>
            <person name="Liu T."/>
            <person name="Pan Y.S."/>
            <person name="Xia L.Y."/>
            <person name="Li J."/>
            <person name="Zhao F."/>
            <person name="Cao W.C."/>
        </authorList>
    </citation>
    <scope>NUCLEOTIDE SEQUENCE</scope>
    <source>
        <strain evidence="6">Rmic-2018</strain>
    </source>
</reference>
<evidence type="ECO:0000256" key="4">
    <source>
        <dbReference type="PROSITE-ProRule" id="PRU00175"/>
    </source>
</evidence>
<proteinExistence type="predicted"/>
<keyword evidence="1" id="KW-0479">Metal-binding</keyword>